<dbReference type="AlphaFoldDB" id="A0A1H8V2F8"/>
<protein>
    <submittedName>
        <fullName evidence="1">Uncharacterized protein</fullName>
    </submittedName>
</protein>
<evidence type="ECO:0000313" key="1">
    <source>
        <dbReference type="EMBL" id="SEP09682.1"/>
    </source>
</evidence>
<evidence type="ECO:0000313" key="2">
    <source>
        <dbReference type="Proteomes" id="UP000199615"/>
    </source>
</evidence>
<sequence>MPLRQGSSGSADRDGGPVEAAGYLAEALSELIQIAQVHRLDVLCYLLDMARMEAGEIVRIQKRGGSQRR</sequence>
<dbReference type="Proteomes" id="UP000199615">
    <property type="component" value="Unassembled WGS sequence"/>
</dbReference>
<organism evidence="1 2">
    <name type="scientific">Rhodopseudomonas pseudopalustris</name>
    <dbReference type="NCBI Taxonomy" id="1513892"/>
    <lineage>
        <taxon>Bacteria</taxon>
        <taxon>Pseudomonadati</taxon>
        <taxon>Pseudomonadota</taxon>
        <taxon>Alphaproteobacteria</taxon>
        <taxon>Hyphomicrobiales</taxon>
        <taxon>Nitrobacteraceae</taxon>
        <taxon>Rhodopseudomonas</taxon>
    </lineage>
</organism>
<dbReference type="EMBL" id="FODT01000008">
    <property type="protein sequence ID" value="SEP09682.1"/>
    <property type="molecule type" value="Genomic_DNA"/>
</dbReference>
<name>A0A1H8V2F8_9BRAD</name>
<accession>A0A1H8V2F8</accession>
<dbReference type="OrthoDB" id="8456023at2"/>
<proteinExistence type="predicted"/>
<keyword evidence="2" id="KW-1185">Reference proteome</keyword>
<reference evidence="2" key="1">
    <citation type="submission" date="2016-10" db="EMBL/GenBank/DDBJ databases">
        <authorList>
            <person name="Varghese N."/>
            <person name="Submissions S."/>
        </authorList>
    </citation>
    <scope>NUCLEOTIDE SEQUENCE [LARGE SCALE GENOMIC DNA]</scope>
    <source>
        <strain evidence="2">DSM 123</strain>
    </source>
</reference>
<gene>
    <name evidence="1" type="ORF">SAMN05444123_1082</name>
</gene>